<proteinExistence type="predicted"/>
<dbReference type="EMBL" id="ACPB03008081">
    <property type="status" value="NOT_ANNOTATED_CDS"/>
    <property type="molecule type" value="Genomic_DNA"/>
</dbReference>
<dbReference type="HOGENOM" id="CLU_3034869_0_0_1"/>
<organism evidence="1 2">
    <name type="scientific">Rhodnius prolixus</name>
    <name type="common">Triatomid bug</name>
    <dbReference type="NCBI Taxonomy" id="13249"/>
    <lineage>
        <taxon>Eukaryota</taxon>
        <taxon>Metazoa</taxon>
        <taxon>Ecdysozoa</taxon>
        <taxon>Arthropoda</taxon>
        <taxon>Hexapoda</taxon>
        <taxon>Insecta</taxon>
        <taxon>Pterygota</taxon>
        <taxon>Neoptera</taxon>
        <taxon>Paraneoptera</taxon>
        <taxon>Hemiptera</taxon>
        <taxon>Heteroptera</taxon>
        <taxon>Panheteroptera</taxon>
        <taxon>Cimicomorpha</taxon>
        <taxon>Reduviidae</taxon>
        <taxon>Triatominae</taxon>
        <taxon>Rhodnius</taxon>
    </lineage>
</organism>
<keyword evidence="2" id="KW-1185">Reference proteome</keyword>
<dbReference type="VEuPathDB" id="VectorBase:RPRC005824"/>
<protein>
    <submittedName>
        <fullName evidence="1">Uncharacterized protein</fullName>
    </submittedName>
</protein>
<dbReference type="AlphaFoldDB" id="T1HP50"/>
<sequence length="55" mass="6460">MDSDQLWSLELSEPVVNLISYLTQFGYLPESDRETGYLRTDVQLRQAVKQLQKEK</sequence>
<dbReference type="EnsemblMetazoa" id="RPRC005824-RA">
    <property type="protein sequence ID" value="RPRC005824-PA"/>
    <property type="gene ID" value="RPRC005824"/>
</dbReference>
<accession>T1HP50</accession>
<evidence type="ECO:0000313" key="2">
    <source>
        <dbReference type="Proteomes" id="UP000015103"/>
    </source>
</evidence>
<name>T1HP50_RHOPR</name>
<dbReference type="Proteomes" id="UP000015103">
    <property type="component" value="Unassembled WGS sequence"/>
</dbReference>
<dbReference type="InParanoid" id="T1HP50"/>
<evidence type="ECO:0000313" key="1">
    <source>
        <dbReference type="EnsemblMetazoa" id="RPRC005824-PA"/>
    </source>
</evidence>
<reference evidence="1" key="1">
    <citation type="submission" date="2015-05" db="UniProtKB">
        <authorList>
            <consortium name="EnsemblMetazoa"/>
        </authorList>
    </citation>
    <scope>IDENTIFICATION</scope>
</reference>